<comment type="caution">
    <text evidence="1">The sequence shown here is derived from an EMBL/GenBank/DDBJ whole genome shotgun (WGS) entry which is preliminary data.</text>
</comment>
<dbReference type="Proteomes" id="UP000006324">
    <property type="component" value="Unassembled WGS sequence"/>
</dbReference>
<reference evidence="1 2" key="1">
    <citation type="submission" date="2012-09" db="EMBL/GenBank/DDBJ databases">
        <authorList>
            <person name="Harkins D.M."/>
            <person name="Durkin A.S."/>
            <person name="Brinkac L.M."/>
            <person name="Selengut J.D."/>
            <person name="Sanka R."/>
            <person name="DePew J."/>
            <person name="Purushe J."/>
            <person name="Chanthongthip A."/>
            <person name="Lattana O."/>
            <person name="Phetsouvanh R."/>
            <person name="Newton P.N."/>
            <person name="Vinetz J.M."/>
            <person name="Sutton G.G."/>
            <person name="Nelson W.C."/>
            <person name="Fouts D.E."/>
        </authorList>
    </citation>
    <scope>NUCLEOTIDE SEQUENCE [LARGE SCALE GENOMIC DNA]</scope>
    <source>
        <strain evidence="1 2">UI 12621</strain>
    </source>
</reference>
<gene>
    <name evidence="1" type="ORF">LEP1GSC104_2971</name>
</gene>
<dbReference type="AlphaFoldDB" id="A0A0F6HDJ9"/>
<accession>A0A0F6HDJ9</accession>
<name>A0A0F6HDJ9_LEPIR</name>
<organism evidence="1 2">
    <name type="scientific">Leptospira interrogans str. UI 12621</name>
    <dbReference type="NCBI Taxonomy" id="1049937"/>
    <lineage>
        <taxon>Bacteria</taxon>
        <taxon>Pseudomonadati</taxon>
        <taxon>Spirochaetota</taxon>
        <taxon>Spirochaetia</taxon>
        <taxon>Leptospirales</taxon>
        <taxon>Leptospiraceae</taxon>
        <taxon>Leptospira</taxon>
    </lineage>
</organism>
<evidence type="ECO:0000313" key="1">
    <source>
        <dbReference type="EMBL" id="EKO26401.1"/>
    </source>
</evidence>
<sequence length="56" mass="6105">MYFIKFGSGNYPKKFPGEGASGDLGSAQGDASPAKQFIKFYTSFEFAHFANLSEKS</sequence>
<dbReference type="EMBL" id="AHNQ02000014">
    <property type="protein sequence ID" value="EKO26401.1"/>
    <property type="molecule type" value="Genomic_DNA"/>
</dbReference>
<evidence type="ECO:0000313" key="2">
    <source>
        <dbReference type="Proteomes" id="UP000006324"/>
    </source>
</evidence>
<proteinExistence type="predicted"/>
<protein>
    <submittedName>
        <fullName evidence="1">Uncharacterized protein</fullName>
    </submittedName>
</protein>